<accession>A0AAD7RL24</accession>
<feature type="region of interest" description="Disordered" evidence="1">
    <location>
        <begin position="1"/>
        <end position="33"/>
    </location>
</feature>
<feature type="compositionally biased region" description="Basic residues" evidence="1">
    <location>
        <begin position="235"/>
        <end position="244"/>
    </location>
</feature>
<proteinExistence type="predicted"/>
<evidence type="ECO:0000313" key="2">
    <source>
        <dbReference type="EMBL" id="KAJ8384711.1"/>
    </source>
</evidence>
<evidence type="ECO:0000313" key="3">
    <source>
        <dbReference type="Proteomes" id="UP001221898"/>
    </source>
</evidence>
<name>A0AAD7RL24_9TELE</name>
<feature type="compositionally biased region" description="Polar residues" evidence="1">
    <location>
        <begin position="152"/>
        <end position="167"/>
    </location>
</feature>
<dbReference type="AlphaFoldDB" id="A0AAD7RL24"/>
<feature type="compositionally biased region" description="Basic and acidic residues" evidence="1">
    <location>
        <begin position="77"/>
        <end position="86"/>
    </location>
</feature>
<comment type="caution">
    <text evidence="2">The sequence shown here is derived from an EMBL/GenBank/DDBJ whole genome shotgun (WGS) entry which is preliminary data.</text>
</comment>
<feature type="compositionally biased region" description="Basic and acidic residues" evidence="1">
    <location>
        <begin position="189"/>
        <end position="214"/>
    </location>
</feature>
<dbReference type="EMBL" id="JAINUG010000266">
    <property type="protein sequence ID" value="KAJ8384711.1"/>
    <property type="molecule type" value="Genomic_DNA"/>
</dbReference>
<evidence type="ECO:0000256" key="1">
    <source>
        <dbReference type="SAM" id="MobiDB-lite"/>
    </source>
</evidence>
<feature type="region of interest" description="Disordered" evidence="1">
    <location>
        <begin position="51"/>
        <end position="244"/>
    </location>
</feature>
<organism evidence="2 3">
    <name type="scientific">Aldrovandia affinis</name>
    <dbReference type="NCBI Taxonomy" id="143900"/>
    <lineage>
        <taxon>Eukaryota</taxon>
        <taxon>Metazoa</taxon>
        <taxon>Chordata</taxon>
        <taxon>Craniata</taxon>
        <taxon>Vertebrata</taxon>
        <taxon>Euteleostomi</taxon>
        <taxon>Actinopterygii</taxon>
        <taxon>Neopterygii</taxon>
        <taxon>Teleostei</taxon>
        <taxon>Notacanthiformes</taxon>
        <taxon>Halosauridae</taxon>
        <taxon>Aldrovandia</taxon>
    </lineage>
</organism>
<gene>
    <name evidence="2" type="ORF">AAFF_G00199170</name>
</gene>
<sequence length="244" mass="26090">MGRTPPKSNCPPLPANHGDPAGRRFGDIPGWTGAGFTLLHTTRVILGALASGRASGARREVSGRGPCAWAQGEEEGEGRMSPREGRSASGSPDRPGTDKSARRHSDALLCSTHQSRDGALPSKPIRGQASPGSSQKGRTVTYERRPGGGSVEQATSSPAHQDLQESSAEGKEEEEEEEEEDETPLNLSTKDRTWKDCAMDLRTSRGRSPDREETQQGAPLNLSLRETRSGTLGSGRKRTAAFPH</sequence>
<feature type="compositionally biased region" description="Acidic residues" evidence="1">
    <location>
        <begin position="171"/>
        <end position="183"/>
    </location>
</feature>
<feature type="compositionally biased region" description="Basic and acidic residues" evidence="1">
    <location>
        <begin position="95"/>
        <end position="106"/>
    </location>
</feature>
<reference evidence="2" key="1">
    <citation type="journal article" date="2023" name="Science">
        <title>Genome structures resolve the early diversification of teleost fishes.</title>
        <authorList>
            <person name="Parey E."/>
            <person name="Louis A."/>
            <person name="Montfort J."/>
            <person name="Bouchez O."/>
            <person name="Roques C."/>
            <person name="Iampietro C."/>
            <person name="Lluch J."/>
            <person name="Castinel A."/>
            <person name="Donnadieu C."/>
            <person name="Desvignes T."/>
            <person name="Floi Bucao C."/>
            <person name="Jouanno E."/>
            <person name="Wen M."/>
            <person name="Mejri S."/>
            <person name="Dirks R."/>
            <person name="Jansen H."/>
            <person name="Henkel C."/>
            <person name="Chen W.J."/>
            <person name="Zahm M."/>
            <person name="Cabau C."/>
            <person name="Klopp C."/>
            <person name="Thompson A.W."/>
            <person name="Robinson-Rechavi M."/>
            <person name="Braasch I."/>
            <person name="Lecointre G."/>
            <person name="Bobe J."/>
            <person name="Postlethwait J.H."/>
            <person name="Berthelot C."/>
            <person name="Roest Crollius H."/>
            <person name="Guiguen Y."/>
        </authorList>
    </citation>
    <scope>NUCLEOTIDE SEQUENCE</scope>
    <source>
        <strain evidence="2">NC1722</strain>
    </source>
</reference>
<dbReference type="Proteomes" id="UP001221898">
    <property type="component" value="Unassembled WGS sequence"/>
</dbReference>
<protein>
    <submittedName>
        <fullName evidence="2">Uncharacterized protein</fullName>
    </submittedName>
</protein>
<keyword evidence="3" id="KW-1185">Reference proteome</keyword>